<dbReference type="GO" id="GO:0003677">
    <property type="term" value="F:DNA binding"/>
    <property type="evidence" value="ECO:0007669"/>
    <property type="project" value="UniProtKB-KW"/>
</dbReference>
<keyword evidence="5" id="KW-0539">Nucleus</keyword>
<evidence type="ECO:0000256" key="2">
    <source>
        <dbReference type="ARBA" id="ARBA00023015"/>
    </source>
</evidence>
<dbReference type="PROSITE" id="PS50863">
    <property type="entry name" value="B3"/>
    <property type="match status" value="2"/>
</dbReference>
<dbReference type="Pfam" id="PF02362">
    <property type="entry name" value="B3"/>
    <property type="match status" value="2"/>
</dbReference>
<evidence type="ECO:0000256" key="3">
    <source>
        <dbReference type="ARBA" id="ARBA00023125"/>
    </source>
</evidence>
<dbReference type="InterPro" id="IPR050655">
    <property type="entry name" value="Plant_B3_domain"/>
</dbReference>
<dbReference type="SUPFAM" id="SSF101936">
    <property type="entry name" value="DNA-binding pseudobarrel domain"/>
    <property type="match status" value="2"/>
</dbReference>
<evidence type="ECO:0000256" key="1">
    <source>
        <dbReference type="ARBA" id="ARBA00004123"/>
    </source>
</evidence>
<dbReference type="Proteomes" id="UP001604277">
    <property type="component" value="Unassembled WGS sequence"/>
</dbReference>
<dbReference type="EMBL" id="JBFOLJ010000003">
    <property type="protein sequence ID" value="KAL2550490.1"/>
    <property type="molecule type" value="Genomic_DNA"/>
</dbReference>
<dbReference type="CDD" id="cd10017">
    <property type="entry name" value="B3_DNA"/>
    <property type="match status" value="2"/>
</dbReference>
<evidence type="ECO:0000259" key="6">
    <source>
        <dbReference type="PROSITE" id="PS50863"/>
    </source>
</evidence>
<dbReference type="SMART" id="SM01019">
    <property type="entry name" value="B3"/>
    <property type="match status" value="2"/>
</dbReference>
<evidence type="ECO:0000256" key="5">
    <source>
        <dbReference type="ARBA" id="ARBA00023242"/>
    </source>
</evidence>
<keyword evidence="2" id="KW-0805">Transcription regulation</keyword>
<keyword evidence="8" id="KW-1185">Reference proteome</keyword>
<evidence type="ECO:0000313" key="7">
    <source>
        <dbReference type="EMBL" id="KAL2550490.1"/>
    </source>
</evidence>
<comment type="subcellular location">
    <subcellularLocation>
        <location evidence="1">Nucleus</location>
    </subcellularLocation>
</comment>
<keyword evidence="4" id="KW-0804">Transcription</keyword>
<dbReference type="PANTHER" id="PTHR31920">
    <property type="entry name" value="B3 DOMAIN-CONTAINING"/>
    <property type="match status" value="1"/>
</dbReference>
<dbReference type="GO" id="GO:0005634">
    <property type="term" value="C:nucleus"/>
    <property type="evidence" value="ECO:0007669"/>
    <property type="project" value="UniProtKB-SubCell"/>
</dbReference>
<feature type="domain" description="TF-B3" evidence="6">
    <location>
        <begin position="121"/>
        <end position="216"/>
    </location>
</feature>
<sequence>MAAEYVKSFFITIDPARHHDQLIIPRHFTALYPYLLGSCVILRDLGGRLWHIEVIRSEERIIFTTGWSDFFSHHSLTFGYMVIFEYRGDSTFLTSILDHSACEIHMGDPGGSSSTSQPLPSLQITMSARRFCHRYIFVPGTFASTNLPRFVNDVRIHDAAGRVWQIGVDRRGNGVVSRFVRGWAAFYTTKNIRPGDTCDFSLINGDVPAFNVYKVAVGGGEQTML</sequence>
<name>A0ABD1WQ61_9LAMI</name>
<comment type="caution">
    <text evidence="7">The sequence shown here is derived from an EMBL/GenBank/DDBJ whole genome shotgun (WGS) entry which is preliminary data.</text>
</comment>
<feature type="domain" description="TF-B3" evidence="6">
    <location>
        <begin position="7"/>
        <end position="100"/>
    </location>
</feature>
<accession>A0ABD1WQ61</accession>
<gene>
    <name evidence="7" type="ORF">Fot_12020</name>
</gene>
<organism evidence="7 8">
    <name type="scientific">Forsythia ovata</name>
    <dbReference type="NCBI Taxonomy" id="205694"/>
    <lineage>
        <taxon>Eukaryota</taxon>
        <taxon>Viridiplantae</taxon>
        <taxon>Streptophyta</taxon>
        <taxon>Embryophyta</taxon>
        <taxon>Tracheophyta</taxon>
        <taxon>Spermatophyta</taxon>
        <taxon>Magnoliopsida</taxon>
        <taxon>eudicotyledons</taxon>
        <taxon>Gunneridae</taxon>
        <taxon>Pentapetalae</taxon>
        <taxon>asterids</taxon>
        <taxon>lamiids</taxon>
        <taxon>Lamiales</taxon>
        <taxon>Oleaceae</taxon>
        <taxon>Forsythieae</taxon>
        <taxon>Forsythia</taxon>
    </lineage>
</organism>
<dbReference type="InterPro" id="IPR015300">
    <property type="entry name" value="DNA-bd_pseudobarrel_sf"/>
</dbReference>
<protein>
    <submittedName>
        <fullName evidence="7">B3 domain-containing protein</fullName>
    </submittedName>
</protein>
<reference evidence="8" key="1">
    <citation type="submission" date="2024-07" db="EMBL/GenBank/DDBJ databases">
        <title>Two chromosome-level genome assemblies of Korean endemic species Abeliophyllum distichum and Forsythia ovata (Oleaceae).</title>
        <authorList>
            <person name="Jang H."/>
        </authorList>
    </citation>
    <scope>NUCLEOTIDE SEQUENCE [LARGE SCALE GENOMIC DNA]</scope>
</reference>
<dbReference type="AlphaFoldDB" id="A0ABD1WQ61"/>
<evidence type="ECO:0000256" key="4">
    <source>
        <dbReference type="ARBA" id="ARBA00023163"/>
    </source>
</evidence>
<keyword evidence="3" id="KW-0238">DNA-binding</keyword>
<dbReference type="InterPro" id="IPR003340">
    <property type="entry name" value="B3_DNA-bd"/>
</dbReference>
<dbReference type="Gene3D" id="2.40.330.10">
    <property type="entry name" value="DNA-binding pseudobarrel domain"/>
    <property type="match status" value="2"/>
</dbReference>
<evidence type="ECO:0000313" key="8">
    <source>
        <dbReference type="Proteomes" id="UP001604277"/>
    </source>
</evidence>
<dbReference type="PANTHER" id="PTHR31920:SF135">
    <property type="entry name" value="B3 DOMAIN-CONTAINING PROTEIN OS03G0621600-RELATED"/>
    <property type="match status" value="1"/>
</dbReference>
<proteinExistence type="predicted"/>